<proteinExistence type="predicted"/>
<reference evidence="2 3" key="1">
    <citation type="submission" date="2014-04" db="EMBL/GenBank/DDBJ databases">
        <authorList>
            <consortium name="DOE Joint Genome Institute"/>
            <person name="Kuo A."/>
            <person name="Kohler A."/>
            <person name="Costa M.D."/>
            <person name="Nagy L.G."/>
            <person name="Floudas D."/>
            <person name="Copeland A."/>
            <person name="Barry K.W."/>
            <person name="Cichocki N."/>
            <person name="Veneault-Fourrey C."/>
            <person name="LaButti K."/>
            <person name="Lindquist E.A."/>
            <person name="Lipzen A."/>
            <person name="Lundell T."/>
            <person name="Morin E."/>
            <person name="Murat C."/>
            <person name="Sun H."/>
            <person name="Tunlid A."/>
            <person name="Henrissat B."/>
            <person name="Grigoriev I.V."/>
            <person name="Hibbett D.S."/>
            <person name="Martin F."/>
            <person name="Nordberg H.P."/>
            <person name="Cantor M.N."/>
            <person name="Hua S.X."/>
        </authorList>
    </citation>
    <scope>NUCLEOTIDE SEQUENCE [LARGE SCALE GENOMIC DNA]</scope>
    <source>
        <strain evidence="2 3">Marx 270</strain>
    </source>
</reference>
<organism evidence="2 3">
    <name type="scientific">Pisolithus tinctorius Marx 270</name>
    <dbReference type="NCBI Taxonomy" id="870435"/>
    <lineage>
        <taxon>Eukaryota</taxon>
        <taxon>Fungi</taxon>
        <taxon>Dikarya</taxon>
        <taxon>Basidiomycota</taxon>
        <taxon>Agaricomycotina</taxon>
        <taxon>Agaricomycetes</taxon>
        <taxon>Agaricomycetidae</taxon>
        <taxon>Boletales</taxon>
        <taxon>Sclerodermatineae</taxon>
        <taxon>Pisolithaceae</taxon>
        <taxon>Pisolithus</taxon>
    </lineage>
</organism>
<protein>
    <submittedName>
        <fullName evidence="2">Uncharacterized protein</fullName>
    </submittedName>
</protein>
<feature type="transmembrane region" description="Helical" evidence="1">
    <location>
        <begin position="12"/>
        <end position="36"/>
    </location>
</feature>
<sequence>MSDQFNVGVRVGMAIIVLASAASAFAVGGVLLYIAYSAVTIHRNASRRWTTDTHIHYYFLNLMFSDLIQAVGGLLNIKWIVEAVSLPRIFRNLALVHLAARPCTPVLFALSKVSLLSILLHPRLSWYAGFFKQVGDVGVAFRYVSKLGRNPLYVFIDFRCQYNGTPVT</sequence>
<feature type="transmembrane region" description="Helical" evidence="1">
    <location>
        <begin position="57"/>
        <end position="79"/>
    </location>
</feature>
<gene>
    <name evidence="2" type="ORF">M404DRAFT_937671</name>
</gene>
<evidence type="ECO:0000313" key="2">
    <source>
        <dbReference type="EMBL" id="KIO08381.1"/>
    </source>
</evidence>
<keyword evidence="3" id="KW-1185">Reference proteome</keyword>
<name>A0A0C3PIK9_PISTI</name>
<dbReference type="STRING" id="870435.A0A0C3PIK9"/>
<dbReference type="InParanoid" id="A0A0C3PIK9"/>
<keyword evidence="1" id="KW-0812">Transmembrane</keyword>
<evidence type="ECO:0000256" key="1">
    <source>
        <dbReference type="SAM" id="Phobius"/>
    </source>
</evidence>
<dbReference type="EMBL" id="KN831957">
    <property type="protein sequence ID" value="KIO08381.1"/>
    <property type="molecule type" value="Genomic_DNA"/>
</dbReference>
<dbReference type="OrthoDB" id="100006at2759"/>
<dbReference type="AlphaFoldDB" id="A0A0C3PIK9"/>
<dbReference type="HOGENOM" id="CLU_1587177_0_0_1"/>
<keyword evidence="1" id="KW-1133">Transmembrane helix</keyword>
<evidence type="ECO:0000313" key="3">
    <source>
        <dbReference type="Proteomes" id="UP000054217"/>
    </source>
</evidence>
<reference evidence="3" key="2">
    <citation type="submission" date="2015-01" db="EMBL/GenBank/DDBJ databases">
        <title>Evolutionary Origins and Diversification of the Mycorrhizal Mutualists.</title>
        <authorList>
            <consortium name="DOE Joint Genome Institute"/>
            <consortium name="Mycorrhizal Genomics Consortium"/>
            <person name="Kohler A."/>
            <person name="Kuo A."/>
            <person name="Nagy L.G."/>
            <person name="Floudas D."/>
            <person name="Copeland A."/>
            <person name="Barry K.W."/>
            <person name="Cichocki N."/>
            <person name="Veneault-Fourrey C."/>
            <person name="LaButti K."/>
            <person name="Lindquist E.A."/>
            <person name="Lipzen A."/>
            <person name="Lundell T."/>
            <person name="Morin E."/>
            <person name="Murat C."/>
            <person name="Riley R."/>
            <person name="Ohm R."/>
            <person name="Sun H."/>
            <person name="Tunlid A."/>
            <person name="Henrissat B."/>
            <person name="Grigoriev I.V."/>
            <person name="Hibbett D.S."/>
            <person name="Martin F."/>
        </authorList>
    </citation>
    <scope>NUCLEOTIDE SEQUENCE [LARGE SCALE GENOMIC DNA]</scope>
    <source>
        <strain evidence="3">Marx 270</strain>
    </source>
</reference>
<keyword evidence="1" id="KW-0472">Membrane</keyword>
<dbReference type="Proteomes" id="UP000054217">
    <property type="component" value="Unassembled WGS sequence"/>
</dbReference>
<accession>A0A0C3PIK9</accession>